<dbReference type="InterPro" id="IPR054545">
    <property type="entry name" value="ApeI-like"/>
</dbReference>
<evidence type="ECO:0000313" key="2">
    <source>
        <dbReference type="EMBL" id="OBQ50113.1"/>
    </source>
</evidence>
<reference evidence="2 3" key="1">
    <citation type="submission" date="2015-01" db="EMBL/GenBank/DDBJ databases">
        <title>Desulfovibrio sp. JC271 draft genome sequence.</title>
        <authorList>
            <person name="Shivani Y."/>
            <person name="Subhash Y."/>
            <person name="Sasikala C."/>
            <person name="Ramana C.V."/>
        </authorList>
    </citation>
    <scope>NUCLEOTIDE SEQUENCE [LARGE SCALE GENOMIC DNA]</scope>
    <source>
        <strain evidence="2 3">JC271</strain>
    </source>
</reference>
<dbReference type="Gene3D" id="3.10.129.10">
    <property type="entry name" value="Hotdog Thioesterase"/>
    <property type="match status" value="1"/>
</dbReference>
<dbReference type="STRING" id="1560234.SP90_10745"/>
<keyword evidence="3" id="KW-1185">Reference proteome</keyword>
<evidence type="ECO:0000313" key="3">
    <source>
        <dbReference type="Proteomes" id="UP000091979"/>
    </source>
</evidence>
<accession>A0A1B7XBM0</accession>
<dbReference type="GO" id="GO:0016829">
    <property type="term" value="F:lyase activity"/>
    <property type="evidence" value="ECO:0007669"/>
    <property type="project" value="UniProtKB-KW"/>
</dbReference>
<dbReference type="OrthoDB" id="9772788at2"/>
<dbReference type="RefSeq" id="WP_066855741.1">
    <property type="nucleotide sequence ID" value="NZ_JXMS01000018.1"/>
</dbReference>
<proteinExistence type="predicted"/>
<organism evidence="2 3">
    <name type="scientific">Halodesulfovibrio spirochaetisodalis</name>
    <dbReference type="NCBI Taxonomy" id="1560234"/>
    <lineage>
        <taxon>Bacteria</taxon>
        <taxon>Pseudomonadati</taxon>
        <taxon>Thermodesulfobacteriota</taxon>
        <taxon>Desulfovibrionia</taxon>
        <taxon>Desulfovibrionales</taxon>
        <taxon>Desulfovibrionaceae</taxon>
        <taxon>Halodesulfovibrio</taxon>
    </lineage>
</organism>
<protein>
    <recommendedName>
        <fullName evidence="1">ApeI dehydratase-like domain-containing protein</fullName>
    </recommendedName>
</protein>
<dbReference type="EMBL" id="JXMS01000018">
    <property type="protein sequence ID" value="OBQ50113.1"/>
    <property type="molecule type" value="Genomic_DNA"/>
</dbReference>
<dbReference type="InterPro" id="IPR029069">
    <property type="entry name" value="HotDog_dom_sf"/>
</dbReference>
<dbReference type="Pfam" id="PF22818">
    <property type="entry name" value="ApeI-like"/>
    <property type="match status" value="1"/>
</dbReference>
<dbReference type="Proteomes" id="UP000091979">
    <property type="component" value="Unassembled WGS sequence"/>
</dbReference>
<feature type="domain" description="ApeI dehydratase-like" evidence="1">
    <location>
        <begin position="18"/>
        <end position="107"/>
    </location>
</feature>
<dbReference type="AlphaFoldDB" id="A0A1B7XBM0"/>
<dbReference type="PATRIC" id="fig|1560234.3.peg.1004"/>
<dbReference type="SUPFAM" id="SSF54637">
    <property type="entry name" value="Thioesterase/thiol ester dehydrase-isomerase"/>
    <property type="match status" value="1"/>
</dbReference>
<name>A0A1B7XBM0_9BACT</name>
<gene>
    <name evidence="2" type="ORF">SP90_10745</name>
</gene>
<comment type="caution">
    <text evidence="2">The sequence shown here is derived from an EMBL/GenBank/DDBJ whole genome shotgun (WGS) entry which is preliminary data.</text>
</comment>
<evidence type="ECO:0000259" key="1">
    <source>
        <dbReference type="Pfam" id="PF22818"/>
    </source>
</evidence>
<sequence>MTSIETSMNNALVGTIDHAGEHAEARFNFPVDFKGFDGHFPGHPILPAVLQIMLGKLVCNVVAGEQLRVTSISRAKFSQEIPPATDIHVAVDRKEHSAENTHRFSVKLSVDTMTAATFTLFCEIERTNA</sequence>